<comment type="caution">
    <text evidence="6">Lacks conserved residue(s) required for the propagation of feature annotation.</text>
</comment>
<dbReference type="Pfam" id="PF00334">
    <property type="entry name" value="NDK"/>
    <property type="match status" value="1"/>
</dbReference>
<dbReference type="OMA" id="APKHERA"/>
<dbReference type="Proteomes" id="UP000018050">
    <property type="component" value="Unassembled WGS sequence"/>
</dbReference>
<evidence type="ECO:0000259" key="7">
    <source>
        <dbReference type="PROSITE" id="PS51336"/>
    </source>
</evidence>
<dbReference type="EMBL" id="HG670587">
    <property type="protein sequence ID" value="CDI77216.1"/>
    <property type="molecule type" value="Genomic_DNA"/>
</dbReference>
<dbReference type="VEuPathDB" id="ToxoDB:EAH_00022670"/>
<keyword evidence="3" id="KW-0963">Cytoplasm</keyword>
<evidence type="ECO:0000313" key="8">
    <source>
        <dbReference type="EMBL" id="CDI77216.1"/>
    </source>
</evidence>
<organism evidence="8 9">
    <name type="scientific">Eimeria acervulina</name>
    <name type="common">Coccidian parasite</name>
    <dbReference type="NCBI Taxonomy" id="5801"/>
    <lineage>
        <taxon>Eukaryota</taxon>
        <taxon>Sar</taxon>
        <taxon>Alveolata</taxon>
        <taxon>Apicomplexa</taxon>
        <taxon>Conoidasida</taxon>
        <taxon>Coccidia</taxon>
        <taxon>Eucoccidiorida</taxon>
        <taxon>Eimeriorina</taxon>
        <taxon>Eimeriidae</taxon>
        <taxon>Eimeria</taxon>
    </lineage>
</organism>
<dbReference type="PROSITE" id="PS51374">
    <property type="entry name" value="NDPK_LIKE"/>
    <property type="match status" value="1"/>
</dbReference>
<dbReference type="GeneID" id="25270337"/>
<dbReference type="PANTHER" id="PTHR43109">
    <property type="entry name" value="NUCLEOSIDE DIPHOSPHATE KINASE 7"/>
    <property type="match status" value="1"/>
</dbReference>
<dbReference type="CDD" id="cd04412">
    <property type="entry name" value="NDPk7B"/>
    <property type="match status" value="1"/>
</dbReference>
<dbReference type="SUPFAM" id="SSF54919">
    <property type="entry name" value="Nucleoside diphosphate kinase, NDK"/>
    <property type="match status" value="1"/>
</dbReference>
<dbReference type="InterPro" id="IPR037993">
    <property type="entry name" value="NDPk7B"/>
</dbReference>
<protein>
    <submittedName>
        <fullName evidence="8">Nucleoside diphosphate kinase 7, putative</fullName>
    </submittedName>
</protein>
<comment type="subcellular location">
    <subcellularLocation>
        <location evidence="1">Cell projection</location>
        <location evidence="1">Cilium</location>
    </subcellularLocation>
    <subcellularLocation>
        <location evidence="2">Cytoplasm</location>
        <location evidence="2">Cytoskeleton</location>
    </subcellularLocation>
</comment>
<keyword evidence="8" id="KW-0808">Transferase</keyword>
<dbReference type="Gene3D" id="3.30.70.141">
    <property type="entry name" value="Nucleoside diphosphate kinase-like domain"/>
    <property type="match status" value="1"/>
</dbReference>
<gene>
    <name evidence="8" type="ORF">EAH_00022670</name>
</gene>
<dbReference type="GO" id="GO:0005879">
    <property type="term" value="C:axonemal microtubule"/>
    <property type="evidence" value="ECO:0007669"/>
    <property type="project" value="TreeGrafter"/>
</dbReference>
<dbReference type="OrthoDB" id="270127at2759"/>
<accession>U6GAB5</accession>
<evidence type="ECO:0000256" key="4">
    <source>
        <dbReference type="ARBA" id="ARBA00023212"/>
    </source>
</evidence>
<evidence type="ECO:0000313" key="9">
    <source>
        <dbReference type="Proteomes" id="UP000018050"/>
    </source>
</evidence>
<dbReference type="PANTHER" id="PTHR43109:SF2">
    <property type="entry name" value="NUCLEOSIDE DIPHOSPHATE KINASE 7"/>
    <property type="match status" value="1"/>
</dbReference>
<keyword evidence="8" id="KW-0418">Kinase</keyword>
<dbReference type="PROSITE" id="PS51336">
    <property type="entry name" value="DM10"/>
    <property type="match status" value="1"/>
</dbReference>
<evidence type="ECO:0000256" key="6">
    <source>
        <dbReference type="PROSITE-ProRule" id="PRU00706"/>
    </source>
</evidence>
<keyword evidence="9" id="KW-1185">Reference proteome</keyword>
<dbReference type="InterPro" id="IPR034907">
    <property type="entry name" value="NDK-like_dom"/>
</dbReference>
<dbReference type="InterPro" id="IPR006602">
    <property type="entry name" value="DM10_dom"/>
</dbReference>
<evidence type="ECO:0000256" key="1">
    <source>
        <dbReference type="ARBA" id="ARBA00004138"/>
    </source>
</evidence>
<reference evidence="8" key="2">
    <citation type="submission" date="2013-10" db="EMBL/GenBank/DDBJ databases">
        <authorList>
            <person name="Aslett M."/>
        </authorList>
    </citation>
    <scope>NUCLEOTIDE SEQUENCE</scope>
    <source>
        <strain evidence="8">Houghton</strain>
    </source>
</reference>
<keyword evidence="5" id="KW-0966">Cell projection</keyword>
<dbReference type="SMART" id="SM00562">
    <property type="entry name" value="NDK"/>
    <property type="match status" value="1"/>
</dbReference>
<dbReference type="SMART" id="SM00676">
    <property type="entry name" value="DM10"/>
    <property type="match status" value="1"/>
</dbReference>
<dbReference type="AlphaFoldDB" id="U6GAB5"/>
<reference evidence="8" key="1">
    <citation type="submission" date="2013-10" db="EMBL/GenBank/DDBJ databases">
        <title>Genomic analysis of the causative agents of coccidiosis in chickens.</title>
        <authorList>
            <person name="Reid A.J."/>
            <person name="Blake D."/>
            <person name="Billington K."/>
            <person name="Browne H."/>
            <person name="Dunn M."/>
            <person name="Hung S."/>
            <person name="Kawahara F."/>
            <person name="Miranda-Saavedra D."/>
            <person name="Mourier T."/>
            <person name="Nagra H."/>
            <person name="Otto T.D."/>
            <person name="Rawlings N."/>
            <person name="Sanchez A."/>
            <person name="Sanders M."/>
            <person name="Subramaniam C."/>
            <person name="Tay Y."/>
            <person name="Dear P."/>
            <person name="Doerig C."/>
            <person name="Gruber A."/>
            <person name="Parkinson J."/>
            <person name="Shirley M."/>
            <person name="Wan K.L."/>
            <person name="Berriman M."/>
            <person name="Tomley F."/>
            <person name="Pain A."/>
        </authorList>
    </citation>
    <scope>NUCLEOTIDE SEQUENCE</scope>
    <source>
        <strain evidence="8">Houghton</strain>
    </source>
</reference>
<dbReference type="GO" id="GO:0016301">
    <property type="term" value="F:kinase activity"/>
    <property type="evidence" value="ECO:0007669"/>
    <property type="project" value="UniProtKB-KW"/>
</dbReference>
<dbReference type="InterPro" id="IPR036850">
    <property type="entry name" value="NDK-like_dom_sf"/>
</dbReference>
<comment type="similarity">
    <text evidence="6">Belongs to the NDK family.</text>
</comment>
<feature type="domain" description="DM10" evidence="7">
    <location>
        <begin position="3"/>
        <end position="91"/>
    </location>
</feature>
<name>U6GAB5_EIMAC</name>
<sequence>MEVPPRLAFYVSWDASGTGGIKELILVYYANDSTVELRNLQSNSGNLKRVAVPKHVAQSLYPGAQLVLFSRHLRIEDAANEQTAAYLSRSMEPALCIWRVEDTHKYADTLQSLLNSGLILTNCRLLALDEPLGEFLKAQTPEVVMQGDASVSSSSTVAVFLLRGDNAAHKVRSLTAAGHELLTTSADTPSAAVEELGMELCEKAAPKPDAAAGVAATAVAATTAAAATTPVAAAGEGAELTCCVIKPHALQQTGTVLRELSSSGLSIRNMQCFRLTSVAAREFLEIYDTVLKEFPKMVEEMTNGTVLAIQLEGPDAVARLRRLAGPYDPELCRYLYPSTLRAKLGNDVPRNALHCTDLAEDAALECSYFFQLMATHNRSAPHKAPFAPNNATLV</sequence>
<evidence type="ECO:0000256" key="5">
    <source>
        <dbReference type="ARBA" id="ARBA00023273"/>
    </source>
</evidence>
<proteinExistence type="inferred from homology"/>
<keyword evidence="4" id="KW-0206">Cytoskeleton</keyword>
<dbReference type="RefSeq" id="XP_013252392.1">
    <property type="nucleotide sequence ID" value="XM_013396938.1"/>
</dbReference>
<evidence type="ECO:0000256" key="3">
    <source>
        <dbReference type="ARBA" id="ARBA00022490"/>
    </source>
</evidence>
<evidence type="ECO:0000256" key="2">
    <source>
        <dbReference type="ARBA" id="ARBA00004245"/>
    </source>
</evidence>